<dbReference type="RefSeq" id="WP_158281268.1">
    <property type="nucleotide sequence ID" value="NZ_QGDT01000007.1"/>
</dbReference>
<dbReference type="AlphaFoldDB" id="A0A316AJR0"/>
<keyword evidence="4" id="KW-1185">Reference proteome</keyword>
<protein>
    <submittedName>
        <fullName evidence="3">Uncharacterized protein DUF4157</fullName>
    </submittedName>
</protein>
<evidence type="ECO:0000313" key="3">
    <source>
        <dbReference type="EMBL" id="PWJ57479.1"/>
    </source>
</evidence>
<accession>A0A316AJR0</accession>
<evidence type="ECO:0000313" key="4">
    <source>
        <dbReference type="Proteomes" id="UP000245880"/>
    </source>
</evidence>
<dbReference type="Proteomes" id="UP000245880">
    <property type="component" value="Unassembled WGS sequence"/>
</dbReference>
<evidence type="ECO:0000259" key="2">
    <source>
        <dbReference type="Pfam" id="PF13699"/>
    </source>
</evidence>
<comment type="caution">
    <text evidence="3">The sequence shown here is derived from an EMBL/GenBank/DDBJ whole genome shotgun (WGS) entry which is preliminary data.</text>
</comment>
<sequence>MSTRKHETGQPEPCIPASQSTAGGSSLVIQPKLMIGQADDPYERQADQVADQVVRGASPGSVRFGSEFAIQRKCSDCEKEDETLPQKSPLIQKKGMNTGTFAGEAISSQIEASRGAGNPMNATTQRFMESRFGNNFSGVRIHTDTRAIQLSQDLNAQAFTVGNDVYFNAGRYNPETTGGQHLLAHELTHTLQQGGGLNRRVQRQAEEMPSLTLSCPESTTAPPQVAQGIANRTDARATAIITRAQNSDAISVRAMRLVSDIICTYYPSQAGKIRNIRYNASEAGLHVFSVGSGATTRADLNVGDYFINNASSFARRVLQVGHELMHVEQYRTGMAGGHKSDEREFLAFYWESLTDEFEGTGRMSHGTRKNLIDGALGYYYCLSAALQTTHDAKKQTLLTRRATVDGTRGNAPTPAPTACSR</sequence>
<dbReference type="EMBL" id="QGDT01000007">
    <property type="protein sequence ID" value="PWJ57479.1"/>
    <property type="molecule type" value="Genomic_DNA"/>
</dbReference>
<feature type="domain" description="eCIS core" evidence="2">
    <location>
        <begin position="119"/>
        <end position="196"/>
    </location>
</feature>
<organism evidence="3 4">
    <name type="scientific">Dyadobacter jejuensis</name>
    <dbReference type="NCBI Taxonomy" id="1082580"/>
    <lineage>
        <taxon>Bacteria</taxon>
        <taxon>Pseudomonadati</taxon>
        <taxon>Bacteroidota</taxon>
        <taxon>Cytophagia</taxon>
        <taxon>Cytophagales</taxon>
        <taxon>Spirosomataceae</taxon>
        <taxon>Dyadobacter</taxon>
    </lineage>
</organism>
<dbReference type="InterPro" id="IPR025295">
    <property type="entry name" value="eCIS_core_dom"/>
</dbReference>
<name>A0A316AJR0_9BACT</name>
<gene>
    <name evidence="3" type="ORF">CLV98_107187</name>
</gene>
<proteinExistence type="predicted"/>
<dbReference type="Pfam" id="PF13699">
    <property type="entry name" value="eCIS_core"/>
    <property type="match status" value="1"/>
</dbReference>
<dbReference type="OrthoDB" id="4317910at2"/>
<evidence type="ECO:0000256" key="1">
    <source>
        <dbReference type="SAM" id="MobiDB-lite"/>
    </source>
</evidence>
<reference evidence="3 4" key="1">
    <citation type="submission" date="2018-03" db="EMBL/GenBank/DDBJ databases">
        <title>Genomic Encyclopedia of Archaeal and Bacterial Type Strains, Phase II (KMG-II): from individual species to whole genera.</title>
        <authorList>
            <person name="Goeker M."/>
        </authorList>
    </citation>
    <scope>NUCLEOTIDE SEQUENCE [LARGE SCALE GENOMIC DNA]</scope>
    <source>
        <strain evidence="3 4">DSM 100346</strain>
    </source>
</reference>
<feature type="region of interest" description="Disordered" evidence="1">
    <location>
        <begin position="1"/>
        <end position="25"/>
    </location>
</feature>